<keyword evidence="17" id="KW-1185">Reference proteome</keyword>
<dbReference type="PANTHER" id="PTHR42951:SF4">
    <property type="entry name" value="ACYL-COENZYME A THIOESTERASE MBLAC2"/>
    <property type="match status" value="1"/>
</dbReference>
<comment type="similarity">
    <text evidence="4 13">Belongs to the metallo-beta-lactamase superfamily. Class-B beta-lactamase family.</text>
</comment>
<proteinExistence type="inferred from homology"/>
<keyword evidence="7 13" id="KW-0479">Metal-binding</keyword>
<dbReference type="GO" id="GO:0042597">
    <property type="term" value="C:periplasmic space"/>
    <property type="evidence" value="ECO:0007669"/>
    <property type="project" value="UniProtKB-SubCell"/>
</dbReference>
<dbReference type="CDD" id="cd16304">
    <property type="entry name" value="BcII-like_MBL-B1"/>
    <property type="match status" value="1"/>
</dbReference>
<dbReference type="OrthoDB" id="9769598at2"/>
<dbReference type="NCBIfam" id="NF033088">
    <property type="entry name" value="bla_subclass_B1"/>
    <property type="match status" value="1"/>
</dbReference>
<evidence type="ECO:0000256" key="10">
    <source>
        <dbReference type="ARBA" id="ARBA00022801"/>
    </source>
</evidence>
<keyword evidence="12 13" id="KW-0046">Antibiotic resistance</keyword>
<dbReference type="RefSeq" id="WP_106140236.1">
    <property type="nucleotide sequence ID" value="NZ_PVTE01000028.1"/>
</dbReference>
<evidence type="ECO:0000256" key="11">
    <source>
        <dbReference type="ARBA" id="ARBA00022833"/>
    </source>
</evidence>
<dbReference type="GO" id="GO:0008800">
    <property type="term" value="F:beta-lactamase activity"/>
    <property type="evidence" value="ECO:0007669"/>
    <property type="project" value="UniProtKB-UniRule"/>
</dbReference>
<dbReference type="EMBL" id="PVTE01000028">
    <property type="protein sequence ID" value="PRY28593.1"/>
    <property type="molecule type" value="Genomic_DNA"/>
</dbReference>
<evidence type="ECO:0000259" key="15">
    <source>
        <dbReference type="SMART" id="SM00849"/>
    </source>
</evidence>
<comment type="cofactor">
    <cofactor evidence="2 13">
        <name>Zn(2+)</name>
        <dbReference type="ChEBI" id="CHEBI:29105"/>
    </cofactor>
</comment>
<dbReference type="SUPFAM" id="SSF56281">
    <property type="entry name" value="Metallo-hydrolase/oxidoreductase"/>
    <property type="match status" value="1"/>
</dbReference>
<dbReference type="EC" id="3.5.2.6" evidence="6 13"/>
<comment type="subcellular location">
    <subcellularLocation>
        <location evidence="3">Periplasm</location>
    </subcellularLocation>
</comment>
<evidence type="ECO:0000256" key="3">
    <source>
        <dbReference type="ARBA" id="ARBA00004418"/>
    </source>
</evidence>
<reference evidence="16 17" key="1">
    <citation type="submission" date="2018-03" db="EMBL/GenBank/DDBJ databases">
        <title>Genomic Encyclopedia of Archaeal and Bacterial Type Strains, Phase II (KMG-II): from individual species to whole genera.</title>
        <authorList>
            <person name="Goeker M."/>
        </authorList>
    </citation>
    <scope>NUCLEOTIDE SEQUENCE [LARGE SCALE GENOMIC DNA]</scope>
    <source>
        <strain evidence="16 17">DSM 28354</strain>
    </source>
</reference>
<dbReference type="Gene3D" id="3.60.15.10">
    <property type="entry name" value="Ribonuclease Z/Hydroxyacylglutathione hydrolase-like"/>
    <property type="match status" value="1"/>
</dbReference>
<dbReference type="InterPro" id="IPR058199">
    <property type="entry name" value="BlaB//VIM/IMP-1"/>
</dbReference>
<dbReference type="GO" id="GO:0008270">
    <property type="term" value="F:zinc ion binding"/>
    <property type="evidence" value="ECO:0007669"/>
    <property type="project" value="InterPro"/>
</dbReference>
<dbReference type="Pfam" id="PF00753">
    <property type="entry name" value="Lactamase_B"/>
    <property type="match status" value="1"/>
</dbReference>
<dbReference type="InterPro" id="IPR001018">
    <property type="entry name" value="Beta-lactamase_class-B_CS"/>
</dbReference>
<dbReference type="PROSITE" id="PS00743">
    <property type="entry name" value="BETA_LACTAMASE_B_1"/>
    <property type="match status" value="1"/>
</dbReference>
<keyword evidence="8 14" id="KW-0732">Signal</keyword>
<gene>
    <name evidence="16" type="ORF">CLV58_1288</name>
</gene>
<comment type="catalytic activity">
    <reaction evidence="1 13">
        <text>a beta-lactam + H2O = a substituted beta-amino acid</text>
        <dbReference type="Rhea" id="RHEA:20401"/>
        <dbReference type="ChEBI" id="CHEBI:15377"/>
        <dbReference type="ChEBI" id="CHEBI:35627"/>
        <dbReference type="ChEBI" id="CHEBI:140347"/>
        <dbReference type="EC" id="3.5.2.6"/>
    </reaction>
</comment>
<dbReference type="InterPro" id="IPR001279">
    <property type="entry name" value="Metallo-B-lactamas"/>
</dbReference>
<dbReference type="InterPro" id="IPR047917">
    <property type="entry name" value="BcII-like_MBL-B1"/>
</dbReference>
<evidence type="ECO:0000313" key="16">
    <source>
        <dbReference type="EMBL" id="PRY28593.1"/>
    </source>
</evidence>
<comment type="subunit">
    <text evidence="5">Monomer.</text>
</comment>
<evidence type="ECO:0000256" key="7">
    <source>
        <dbReference type="ARBA" id="ARBA00022723"/>
    </source>
</evidence>
<evidence type="ECO:0000256" key="5">
    <source>
        <dbReference type="ARBA" id="ARBA00011245"/>
    </source>
</evidence>
<evidence type="ECO:0000256" key="6">
    <source>
        <dbReference type="ARBA" id="ARBA00012865"/>
    </source>
</evidence>
<dbReference type="GO" id="GO:0046677">
    <property type="term" value="P:response to antibiotic"/>
    <property type="evidence" value="ECO:0007669"/>
    <property type="project" value="UniProtKB-UniRule"/>
</dbReference>
<keyword evidence="9" id="KW-0574">Periplasm</keyword>
<dbReference type="NCBIfam" id="NF012229">
    <property type="entry name" value="bla_class_B_core"/>
    <property type="match status" value="1"/>
</dbReference>
<dbReference type="GO" id="GO:0017001">
    <property type="term" value="P:antibiotic catabolic process"/>
    <property type="evidence" value="ECO:0007669"/>
    <property type="project" value="InterPro"/>
</dbReference>
<evidence type="ECO:0000256" key="14">
    <source>
        <dbReference type="SAM" id="SignalP"/>
    </source>
</evidence>
<evidence type="ECO:0000256" key="1">
    <source>
        <dbReference type="ARBA" id="ARBA00001526"/>
    </source>
</evidence>
<dbReference type="InterPro" id="IPR050855">
    <property type="entry name" value="NDM-1-like"/>
</dbReference>
<evidence type="ECO:0000256" key="2">
    <source>
        <dbReference type="ARBA" id="ARBA00001947"/>
    </source>
</evidence>
<comment type="caution">
    <text evidence="16">The sequence shown here is derived from an EMBL/GenBank/DDBJ whole genome shotgun (WGS) entry which is preliminary data.</text>
</comment>
<keyword evidence="11 13" id="KW-0862">Zinc</keyword>
<dbReference type="InterPro" id="IPR036866">
    <property type="entry name" value="RibonucZ/Hydroxyglut_hydro"/>
</dbReference>
<keyword evidence="10 13" id="KW-0378">Hydrolase</keyword>
<dbReference type="Proteomes" id="UP000238375">
    <property type="component" value="Unassembled WGS sequence"/>
</dbReference>
<evidence type="ECO:0000256" key="12">
    <source>
        <dbReference type="ARBA" id="ARBA00023251"/>
    </source>
</evidence>
<protein>
    <recommendedName>
        <fullName evidence="6 13">Beta-lactamase</fullName>
        <ecNumber evidence="6 13">3.5.2.6</ecNumber>
    </recommendedName>
</protein>
<organism evidence="16 17">
    <name type="scientific">Spirosoma oryzae</name>
    <dbReference type="NCBI Taxonomy" id="1469603"/>
    <lineage>
        <taxon>Bacteria</taxon>
        <taxon>Pseudomonadati</taxon>
        <taxon>Bacteroidota</taxon>
        <taxon>Cytophagia</taxon>
        <taxon>Cytophagales</taxon>
        <taxon>Cytophagaceae</taxon>
        <taxon>Spirosoma</taxon>
    </lineage>
</organism>
<evidence type="ECO:0000256" key="9">
    <source>
        <dbReference type="ARBA" id="ARBA00022764"/>
    </source>
</evidence>
<name>A0A2T0S5M7_9BACT</name>
<dbReference type="PROSITE" id="PS00744">
    <property type="entry name" value="BETA_LACTAMASE_B_2"/>
    <property type="match status" value="1"/>
</dbReference>
<dbReference type="AlphaFoldDB" id="A0A2T0S5M7"/>
<evidence type="ECO:0000256" key="13">
    <source>
        <dbReference type="RuleBase" id="RU361140"/>
    </source>
</evidence>
<feature type="signal peptide" evidence="14">
    <location>
        <begin position="1"/>
        <end position="21"/>
    </location>
</feature>
<feature type="domain" description="Metallo-beta-lactamase" evidence="15">
    <location>
        <begin position="51"/>
        <end position="225"/>
    </location>
</feature>
<dbReference type="SMART" id="SM00849">
    <property type="entry name" value="Lactamase_B"/>
    <property type="match status" value="1"/>
</dbReference>
<evidence type="ECO:0000256" key="8">
    <source>
        <dbReference type="ARBA" id="ARBA00022729"/>
    </source>
</evidence>
<accession>A0A2T0S5M7</accession>
<sequence length="251" mass="27464">MRKLICICLGLLIAHASTAQSASKPKLRVTPLTDGVYVHTTYGMYQGEPVPSNGLIVNTSDGVVLIDTGWDTKDSTDNTWQLLRWVADSLRQPVRLCIVTHSHDDKVGGIGELRKAGIRVVSTALTAQKTVASGYESPEDILPADTTFTIGNVPIRTYFPGAGHTSDNIVVWLPRQQILHGGCFVKSVAAFGLGYIGEANLSEWSKSVRRVMDRFGKAKWVIPGHDEWTDTKALEHTLQLLSKHAAAQPHR</sequence>
<feature type="chain" id="PRO_5015674446" description="Beta-lactamase" evidence="14">
    <location>
        <begin position="22"/>
        <end position="251"/>
    </location>
</feature>
<evidence type="ECO:0000313" key="17">
    <source>
        <dbReference type="Proteomes" id="UP000238375"/>
    </source>
</evidence>
<evidence type="ECO:0000256" key="4">
    <source>
        <dbReference type="ARBA" id="ARBA00005250"/>
    </source>
</evidence>
<dbReference type="PANTHER" id="PTHR42951">
    <property type="entry name" value="METALLO-BETA-LACTAMASE DOMAIN-CONTAINING"/>
    <property type="match status" value="1"/>
</dbReference>